<keyword evidence="3" id="KW-1185">Reference proteome</keyword>
<comment type="caution">
    <text evidence="2">The sequence shown here is derived from an EMBL/GenBank/DDBJ whole genome shotgun (WGS) entry which is preliminary data.</text>
</comment>
<name>A0A813EDX6_POLGL</name>
<feature type="compositionally biased region" description="Acidic residues" evidence="1">
    <location>
        <begin position="98"/>
        <end position="113"/>
    </location>
</feature>
<dbReference type="AlphaFoldDB" id="A0A813EDX6"/>
<evidence type="ECO:0000313" key="3">
    <source>
        <dbReference type="Proteomes" id="UP000654075"/>
    </source>
</evidence>
<proteinExistence type="predicted"/>
<dbReference type="EMBL" id="CAJNNV010008138">
    <property type="protein sequence ID" value="CAE8595817.1"/>
    <property type="molecule type" value="Genomic_DNA"/>
</dbReference>
<evidence type="ECO:0000256" key="1">
    <source>
        <dbReference type="SAM" id="MobiDB-lite"/>
    </source>
</evidence>
<protein>
    <submittedName>
        <fullName evidence="2">Uncharacterized protein</fullName>
    </submittedName>
</protein>
<dbReference type="Proteomes" id="UP000654075">
    <property type="component" value="Unassembled WGS sequence"/>
</dbReference>
<feature type="region of interest" description="Disordered" evidence="1">
    <location>
        <begin position="77"/>
        <end position="113"/>
    </location>
</feature>
<reference evidence="2" key="1">
    <citation type="submission" date="2021-02" db="EMBL/GenBank/DDBJ databases">
        <authorList>
            <person name="Dougan E. K."/>
            <person name="Rhodes N."/>
            <person name="Thang M."/>
            <person name="Chan C."/>
        </authorList>
    </citation>
    <scope>NUCLEOTIDE SEQUENCE</scope>
</reference>
<feature type="region of interest" description="Disordered" evidence="1">
    <location>
        <begin position="1"/>
        <end position="24"/>
    </location>
</feature>
<evidence type="ECO:0000313" key="2">
    <source>
        <dbReference type="EMBL" id="CAE8595817.1"/>
    </source>
</evidence>
<accession>A0A813EDX6</accession>
<gene>
    <name evidence="2" type="ORF">PGLA1383_LOCUS14312</name>
</gene>
<feature type="compositionally biased region" description="Basic residues" evidence="1">
    <location>
        <begin position="77"/>
        <end position="86"/>
    </location>
</feature>
<sequence>MNSHLAFISSDVQPSRLAPSQPPAATVTNCHAGGSCWSGSLTSLHRPGFLPGSQAPSVAAAAAAVAALAALRRNGRRQPGRVRGKSRVVVASSKDVEQEAAPDSDELLLSEMG</sequence>
<feature type="non-terminal residue" evidence="2">
    <location>
        <position position="1"/>
    </location>
</feature>
<organism evidence="2 3">
    <name type="scientific">Polarella glacialis</name>
    <name type="common">Dinoflagellate</name>
    <dbReference type="NCBI Taxonomy" id="89957"/>
    <lineage>
        <taxon>Eukaryota</taxon>
        <taxon>Sar</taxon>
        <taxon>Alveolata</taxon>
        <taxon>Dinophyceae</taxon>
        <taxon>Suessiales</taxon>
        <taxon>Suessiaceae</taxon>
        <taxon>Polarella</taxon>
    </lineage>
</organism>